<keyword evidence="1" id="KW-0472">Membrane</keyword>
<feature type="transmembrane region" description="Helical" evidence="1">
    <location>
        <begin position="20"/>
        <end position="40"/>
    </location>
</feature>
<comment type="caution">
    <text evidence="2">The sequence shown here is derived from an EMBL/GenBank/DDBJ whole genome shotgun (WGS) entry which is preliminary data.</text>
</comment>
<keyword evidence="1" id="KW-0812">Transmembrane</keyword>
<accession>A0A1G1VSX9</accession>
<dbReference type="Proteomes" id="UP000179233">
    <property type="component" value="Unassembled WGS sequence"/>
</dbReference>
<dbReference type="Pfam" id="PF07963">
    <property type="entry name" value="N_methyl"/>
    <property type="match status" value="1"/>
</dbReference>
<dbReference type="InterPro" id="IPR045584">
    <property type="entry name" value="Pilin-like"/>
</dbReference>
<dbReference type="AlphaFoldDB" id="A0A1G1VSX9"/>
<name>A0A1G1VSX9_9BACT</name>
<evidence type="ECO:0000313" key="2">
    <source>
        <dbReference type="EMBL" id="OGY18317.1"/>
    </source>
</evidence>
<dbReference type="PROSITE" id="PS00409">
    <property type="entry name" value="PROKAR_NTER_METHYL"/>
    <property type="match status" value="1"/>
</dbReference>
<proteinExistence type="predicted"/>
<evidence type="ECO:0000313" key="3">
    <source>
        <dbReference type="Proteomes" id="UP000179233"/>
    </source>
</evidence>
<gene>
    <name evidence="2" type="ORF">A2786_02255</name>
</gene>
<evidence type="ECO:0000256" key="1">
    <source>
        <dbReference type="SAM" id="Phobius"/>
    </source>
</evidence>
<dbReference type="InterPro" id="IPR012902">
    <property type="entry name" value="N_methyl_site"/>
</dbReference>
<dbReference type="Gene3D" id="3.30.700.10">
    <property type="entry name" value="Glycoprotein, Type 4 Pilin"/>
    <property type="match status" value="1"/>
</dbReference>
<evidence type="ECO:0008006" key="4">
    <source>
        <dbReference type="Google" id="ProtNLM"/>
    </source>
</evidence>
<dbReference type="NCBIfam" id="TIGR02532">
    <property type="entry name" value="IV_pilin_GFxxxE"/>
    <property type="match status" value="1"/>
</dbReference>
<organism evidence="2 3">
    <name type="scientific">Candidatus Chisholmbacteria bacterium RIFCSPHIGHO2_01_FULL_52_32</name>
    <dbReference type="NCBI Taxonomy" id="1797591"/>
    <lineage>
        <taxon>Bacteria</taxon>
        <taxon>Candidatus Chisholmiibacteriota</taxon>
    </lineage>
</organism>
<sequence>MKGKATFLMKLKLSRGFTLIELLIVIAVLGILVVAILSALDPLEQLRKARDAGRKSDAAELLAAYERYYTTYNCYPWDTGAPTCTASVLRSSAVNPDFAVAGADYRLITQGEMKAQFANRRTVVATTPANQRLYVSEAAGRQVSVCFEPESGSARTAGAQGPLRNNTNSATAVCGAGAYPSTTCYICVPQ</sequence>
<keyword evidence="1" id="KW-1133">Transmembrane helix</keyword>
<dbReference type="PANTHER" id="PTHR30093">
    <property type="entry name" value="GENERAL SECRETION PATHWAY PROTEIN G"/>
    <property type="match status" value="1"/>
</dbReference>
<reference evidence="2 3" key="1">
    <citation type="journal article" date="2016" name="Nat. Commun.">
        <title>Thousands of microbial genomes shed light on interconnected biogeochemical processes in an aquifer system.</title>
        <authorList>
            <person name="Anantharaman K."/>
            <person name="Brown C.T."/>
            <person name="Hug L.A."/>
            <person name="Sharon I."/>
            <person name="Castelle C.J."/>
            <person name="Probst A.J."/>
            <person name="Thomas B.C."/>
            <person name="Singh A."/>
            <person name="Wilkins M.J."/>
            <person name="Karaoz U."/>
            <person name="Brodie E.L."/>
            <person name="Williams K.H."/>
            <person name="Hubbard S.S."/>
            <person name="Banfield J.F."/>
        </authorList>
    </citation>
    <scope>NUCLEOTIDE SEQUENCE [LARGE SCALE GENOMIC DNA]</scope>
</reference>
<protein>
    <recommendedName>
        <fullName evidence="4">Type II secretion system protein GspG C-terminal domain-containing protein</fullName>
    </recommendedName>
</protein>
<dbReference type="EMBL" id="MHCJ01000003">
    <property type="protein sequence ID" value="OGY18317.1"/>
    <property type="molecule type" value="Genomic_DNA"/>
</dbReference>
<dbReference type="SUPFAM" id="SSF54523">
    <property type="entry name" value="Pili subunits"/>
    <property type="match status" value="1"/>
</dbReference>